<evidence type="ECO:0000313" key="2">
    <source>
        <dbReference type="EMBL" id="MDR7073120.1"/>
    </source>
</evidence>
<protein>
    <submittedName>
        <fullName evidence="2">Uncharacterized protein</fullName>
    </submittedName>
</protein>
<accession>A0ABU1U0W9</accession>
<name>A0ABU1U0W9_9BACL</name>
<keyword evidence="1" id="KW-1133">Transmembrane helix</keyword>
<proteinExistence type="predicted"/>
<keyword evidence="1" id="KW-0812">Transmembrane</keyword>
<comment type="caution">
    <text evidence="2">The sequence shown here is derived from an EMBL/GenBank/DDBJ whole genome shotgun (WGS) entry which is preliminary data.</text>
</comment>
<gene>
    <name evidence="2" type="ORF">J2X07_002106</name>
</gene>
<reference evidence="2 3" key="1">
    <citation type="submission" date="2023-07" db="EMBL/GenBank/DDBJ databases">
        <title>Sorghum-associated microbial communities from plants grown in Nebraska, USA.</title>
        <authorList>
            <person name="Schachtman D."/>
        </authorList>
    </citation>
    <scope>NUCLEOTIDE SEQUENCE [LARGE SCALE GENOMIC DNA]</scope>
    <source>
        <strain evidence="2 3">BE211</strain>
    </source>
</reference>
<dbReference type="RefSeq" id="WP_310258606.1">
    <property type="nucleotide sequence ID" value="NZ_JAVDWA010000003.1"/>
</dbReference>
<keyword evidence="1" id="KW-0472">Membrane</keyword>
<dbReference type="Proteomes" id="UP001258181">
    <property type="component" value="Unassembled WGS sequence"/>
</dbReference>
<organism evidence="2 3">
    <name type="scientific">Fictibacillus barbaricus</name>
    <dbReference type="NCBI Taxonomy" id="182136"/>
    <lineage>
        <taxon>Bacteria</taxon>
        <taxon>Bacillati</taxon>
        <taxon>Bacillota</taxon>
        <taxon>Bacilli</taxon>
        <taxon>Bacillales</taxon>
        <taxon>Fictibacillaceae</taxon>
        <taxon>Fictibacillus</taxon>
    </lineage>
</organism>
<sequence length="197" mass="22702">MEHTGLKRTNIKEGEKRSEKKKTIILTVVLSLFLIGGVGTWGFYTFYGHRSLAGMDIPSKEDIKTVVKESGTDIYKPTIEVPESTINERINEMHDYWNQELGYGEWGHYNFKANREELKSKASEIETDILPYVSGPLQTDIEKAITYTRNGFEKKDIDSLKMAHRIFHDLDITLNDYKAGDFWNATKTAKWIKEKSS</sequence>
<dbReference type="EMBL" id="JAVDWA010000003">
    <property type="protein sequence ID" value="MDR7073120.1"/>
    <property type="molecule type" value="Genomic_DNA"/>
</dbReference>
<evidence type="ECO:0000313" key="3">
    <source>
        <dbReference type="Proteomes" id="UP001258181"/>
    </source>
</evidence>
<evidence type="ECO:0000256" key="1">
    <source>
        <dbReference type="SAM" id="Phobius"/>
    </source>
</evidence>
<keyword evidence="3" id="KW-1185">Reference proteome</keyword>
<feature type="transmembrane region" description="Helical" evidence="1">
    <location>
        <begin position="24"/>
        <end position="47"/>
    </location>
</feature>